<dbReference type="EMBL" id="SRLE01000005">
    <property type="protein sequence ID" value="TGD74803.1"/>
    <property type="molecule type" value="Genomic_DNA"/>
</dbReference>
<proteinExistence type="predicted"/>
<gene>
    <name evidence="2" type="ORF">E4634_06275</name>
</gene>
<dbReference type="InterPro" id="IPR021306">
    <property type="entry name" value="DUF2878"/>
</dbReference>
<feature type="transmembrane region" description="Helical" evidence="1">
    <location>
        <begin position="107"/>
        <end position="124"/>
    </location>
</feature>
<protein>
    <submittedName>
        <fullName evidence="2">DUF2878 domain-containing protein</fullName>
    </submittedName>
</protein>
<feature type="transmembrane region" description="Helical" evidence="1">
    <location>
        <begin position="82"/>
        <end position="100"/>
    </location>
</feature>
<feature type="transmembrane region" description="Helical" evidence="1">
    <location>
        <begin position="25"/>
        <end position="43"/>
    </location>
</feature>
<keyword evidence="3" id="KW-1185">Reference proteome</keyword>
<reference evidence="2 3" key="1">
    <citation type="submission" date="2019-04" db="EMBL/GenBank/DDBJ databases">
        <title>Taxonomy of novel Haliea sp. from mangrove soil of West Coast of India.</title>
        <authorList>
            <person name="Verma A."/>
            <person name="Kumar P."/>
            <person name="Krishnamurthi S."/>
        </authorList>
    </citation>
    <scope>NUCLEOTIDE SEQUENCE [LARGE SCALE GENOMIC DNA]</scope>
    <source>
        <strain evidence="2 3">SAOS-164</strain>
    </source>
</reference>
<sequence>MREKLANALMFNVSWLLIVLSQDAALAWGVAAVHCFAHLVLFGQRGELRAIAAISLLGLALDQVLFASGVLQSADGGLPAPLWMSALWPVFASTALHAFAGFLRLRWIAVVVGALGGYAAYRAGASLSAVSFGWPLISDLVLLAVWAALFPALLLLARQISQAGRGEGHV</sequence>
<evidence type="ECO:0000313" key="3">
    <source>
        <dbReference type="Proteomes" id="UP000298050"/>
    </source>
</evidence>
<dbReference type="Pfam" id="PF11086">
    <property type="entry name" value="DUF2878"/>
    <property type="match status" value="1"/>
</dbReference>
<evidence type="ECO:0000256" key="1">
    <source>
        <dbReference type="SAM" id="Phobius"/>
    </source>
</evidence>
<keyword evidence="1" id="KW-0472">Membrane</keyword>
<dbReference type="RefSeq" id="WP_135441911.1">
    <property type="nucleotide sequence ID" value="NZ_SRLE01000005.1"/>
</dbReference>
<comment type="caution">
    <text evidence="2">The sequence shown here is derived from an EMBL/GenBank/DDBJ whole genome shotgun (WGS) entry which is preliminary data.</text>
</comment>
<feature type="transmembrane region" description="Helical" evidence="1">
    <location>
        <begin position="50"/>
        <end position="70"/>
    </location>
</feature>
<keyword evidence="1" id="KW-1133">Transmembrane helix</keyword>
<evidence type="ECO:0000313" key="2">
    <source>
        <dbReference type="EMBL" id="TGD74803.1"/>
    </source>
</evidence>
<name>A0A4Z0M529_9GAMM</name>
<organism evidence="2 3">
    <name type="scientific">Mangrovimicrobium sediminis</name>
    <dbReference type="NCBI Taxonomy" id="2562682"/>
    <lineage>
        <taxon>Bacteria</taxon>
        <taxon>Pseudomonadati</taxon>
        <taxon>Pseudomonadota</taxon>
        <taxon>Gammaproteobacteria</taxon>
        <taxon>Cellvibrionales</taxon>
        <taxon>Halieaceae</taxon>
        <taxon>Mangrovimicrobium</taxon>
    </lineage>
</organism>
<feature type="transmembrane region" description="Helical" evidence="1">
    <location>
        <begin position="136"/>
        <end position="157"/>
    </location>
</feature>
<dbReference type="Proteomes" id="UP000298050">
    <property type="component" value="Unassembled WGS sequence"/>
</dbReference>
<dbReference type="AlphaFoldDB" id="A0A4Z0M529"/>
<dbReference type="OrthoDB" id="288800at2"/>
<accession>A0A4Z0M529</accession>
<keyword evidence="1" id="KW-0812">Transmembrane</keyword>